<keyword evidence="2" id="KW-0269">Exonuclease</keyword>
<dbReference type="GO" id="GO:0004527">
    <property type="term" value="F:exonuclease activity"/>
    <property type="evidence" value="ECO:0007669"/>
    <property type="project" value="UniProtKB-KW"/>
</dbReference>
<dbReference type="Proteomes" id="UP000219453">
    <property type="component" value="Unassembled WGS sequence"/>
</dbReference>
<name>A0A285N3Y6_NATPI</name>
<keyword evidence="2" id="KW-0378">Hydrolase</keyword>
<keyword evidence="2" id="KW-0540">Nuclease</keyword>
<dbReference type="EMBL" id="OBEJ01000001">
    <property type="protein sequence ID" value="SNZ03537.1"/>
    <property type="molecule type" value="Genomic_DNA"/>
</dbReference>
<gene>
    <name evidence="2" type="ORF">SAMN06269185_0303</name>
</gene>
<evidence type="ECO:0000313" key="3">
    <source>
        <dbReference type="Proteomes" id="UP000219453"/>
    </source>
</evidence>
<proteinExistence type="predicted"/>
<organism evidence="2 3">
    <name type="scientific">Natronoarchaeum philippinense</name>
    <dbReference type="NCBI Taxonomy" id="558529"/>
    <lineage>
        <taxon>Archaea</taxon>
        <taxon>Methanobacteriati</taxon>
        <taxon>Methanobacteriota</taxon>
        <taxon>Stenosarchaea group</taxon>
        <taxon>Halobacteria</taxon>
        <taxon>Halobacteriales</taxon>
        <taxon>Natronoarchaeaceae</taxon>
    </lineage>
</organism>
<dbReference type="InterPro" id="IPR005135">
    <property type="entry name" value="Endo/exonuclease/phosphatase"/>
</dbReference>
<dbReference type="InterPro" id="IPR036691">
    <property type="entry name" value="Endo/exonu/phosph_ase_sf"/>
</dbReference>
<evidence type="ECO:0000259" key="1">
    <source>
        <dbReference type="Pfam" id="PF03372"/>
    </source>
</evidence>
<evidence type="ECO:0000313" key="2">
    <source>
        <dbReference type="EMBL" id="SNZ03537.1"/>
    </source>
</evidence>
<dbReference type="Gene3D" id="3.60.10.10">
    <property type="entry name" value="Endonuclease/exonuclease/phosphatase"/>
    <property type="match status" value="1"/>
</dbReference>
<dbReference type="AlphaFoldDB" id="A0A285N3Y6"/>
<reference evidence="2 3" key="1">
    <citation type="submission" date="2017-09" db="EMBL/GenBank/DDBJ databases">
        <authorList>
            <person name="Ehlers B."/>
            <person name="Leendertz F.H."/>
        </authorList>
    </citation>
    <scope>NUCLEOTIDE SEQUENCE [LARGE SCALE GENOMIC DNA]</scope>
    <source>
        <strain evidence="2 3">DSM 27208</strain>
    </source>
</reference>
<accession>A0A285N3Y6</accession>
<feature type="domain" description="Endonuclease/exonuclease/phosphatase" evidence="1">
    <location>
        <begin position="5"/>
        <end position="288"/>
    </location>
</feature>
<keyword evidence="3" id="KW-1185">Reference proteome</keyword>
<sequence>MEVFSWNVQGAFPPAGSPDRIDKQIRFIVENADCPDLLMLNEVTTNRRELWYNKLESIAGYAEIVDTLDWSRKLGELDVPPFQDFNGVNGNLIAIHEDSALEDLSRQTPSISEPPFGDATRKHWDTNFPEKILNAEVDFGDTTIDLWNVRTVPGNMFGEEKIKVLENVYNRILAKETGPRILAGDFNAPKAETEDGEVIPWRSEKDDALSERWQAAECNILTGLEDVGMVDVFRTIYGYGDLDTLDISHPTGDCDTLTGKRFDHVIASESLNPEDCYYDADGLECSDHAPLFVRFSPNFST</sequence>
<protein>
    <submittedName>
        <fullName evidence="2">Exonuclease III</fullName>
    </submittedName>
</protein>
<dbReference type="SUPFAM" id="SSF56219">
    <property type="entry name" value="DNase I-like"/>
    <property type="match status" value="1"/>
</dbReference>
<dbReference type="Pfam" id="PF03372">
    <property type="entry name" value="Exo_endo_phos"/>
    <property type="match status" value="1"/>
</dbReference>